<gene>
    <name evidence="4" type="ORF">CFK41_02715</name>
</gene>
<dbReference type="InterPro" id="IPR036390">
    <property type="entry name" value="WH_DNA-bd_sf"/>
</dbReference>
<accession>A0A291GUB8</accession>
<dbReference type="SUPFAM" id="SSF46785">
    <property type="entry name" value="Winged helix' DNA-binding domain"/>
    <property type="match status" value="1"/>
</dbReference>
<name>A0A291GUB8_9MICO</name>
<dbReference type="GO" id="GO:0003700">
    <property type="term" value="F:DNA-binding transcription factor activity"/>
    <property type="evidence" value="ECO:0007669"/>
    <property type="project" value="InterPro"/>
</dbReference>
<dbReference type="Gene3D" id="3.30.420.40">
    <property type="match status" value="4"/>
</dbReference>
<dbReference type="InterPro" id="IPR000835">
    <property type="entry name" value="HTH_MarR-typ"/>
</dbReference>
<dbReference type="InterPro" id="IPR043129">
    <property type="entry name" value="ATPase_NBD"/>
</dbReference>
<keyword evidence="5" id="KW-1185">Reference proteome</keyword>
<dbReference type="SUPFAM" id="SSF53067">
    <property type="entry name" value="Actin-like ATPase domain"/>
    <property type="match status" value="1"/>
</dbReference>
<dbReference type="AlphaFoldDB" id="A0A291GUB8"/>
<dbReference type="EMBL" id="CP023564">
    <property type="protein sequence ID" value="ATG53811.1"/>
    <property type="molecule type" value="Genomic_DNA"/>
</dbReference>
<dbReference type="Pfam" id="PF00480">
    <property type="entry name" value="ROK"/>
    <property type="match status" value="2"/>
</dbReference>
<dbReference type="Proteomes" id="UP000217889">
    <property type="component" value="Chromosome"/>
</dbReference>
<dbReference type="PANTHER" id="PTHR18964:SF149">
    <property type="entry name" value="BIFUNCTIONAL UDP-N-ACETYLGLUCOSAMINE 2-EPIMERASE_N-ACETYLMANNOSAMINE KINASE"/>
    <property type="match status" value="1"/>
</dbReference>
<dbReference type="PANTHER" id="PTHR18964">
    <property type="entry name" value="ROK (REPRESSOR, ORF, KINASE) FAMILY"/>
    <property type="match status" value="1"/>
</dbReference>
<evidence type="ECO:0000313" key="4">
    <source>
        <dbReference type="EMBL" id="ATG53811.1"/>
    </source>
</evidence>
<evidence type="ECO:0000259" key="3">
    <source>
        <dbReference type="Pfam" id="PF12802"/>
    </source>
</evidence>
<dbReference type="Pfam" id="PF12802">
    <property type="entry name" value="MarR_2"/>
    <property type="match status" value="1"/>
</dbReference>
<dbReference type="OrthoDB" id="37575at2"/>
<organism evidence="4 5">
    <name type="scientific">Brachybacterium ginsengisoli</name>
    <dbReference type="NCBI Taxonomy" id="1331682"/>
    <lineage>
        <taxon>Bacteria</taxon>
        <taxon>Bacillati</taxon>
        <taxon>Actinomycetota</taxon>
        <taxon>Actinomycetes</taxon>
        <taxon>Micrococcales</taxon>
        <taxon>Dermabacteraceae</taxon>
        <taxon>Brachybacterium</taxon>
    </lineage>
</organism>
<evidence type="ECO:0000256" key="2">
    <source>
        <dbReference type="SAM" id="MobiDB-lite"/>
    </source>
</evidence>
<feature type="compositionally biased region" description="Basic and acidic residues" evidence="2">
    <location>
        <begin position="13"/>
        <end position="29"/>
    </location>
</feature>
<reference evidence="4 5" key="1">
    <citation type="journal article" date="2014" name="Int. J. Syst. Evol. Microbiol.">
        <title>Brachybacterium ginsengisoli sp. nov., isolated from soil of a ginseng field.</title>
        <authorList>
            <person name="Hoang V.A."/>
            <person name="Kim Y.J."/>
            <person name="Nguyen N.L."/>
            <person name="Yang D.C."/>
        </authorList>
    </citation>
    <scope>NUCLEOTIDE SEQUENCE [LARGE SCALE GENOMIC DNA]</scope>
    <source>
        <strain evidence="4 5">DCY80</strain>
    </source>
</reference>
<comment type="similarity">
    <text evidence="1">Belongs to the ROK (NagC/XylR) family.</text>
</comment>
<evidence type="ECO:0000256" key="1">
    <source>
        <dbReference type="ARBA" id="ARBA00006479"/>
    </source>
</evidence>
<evidence type="ECO:0000313" key="5">
    <source>
        <dbReference type="Proteomes" id="UP000217889"/>
    </source>
</evidence>
<dbReference type="KEGG" id="bgg:CFK41_02715"/>
<dbReference type="InterPro" id="IPR000600">
    <property type="entry name" value="ROK"/>
</dbReference>
<proteinExistence type="inferred from homology"/>
<dbReference type="CDD" id="cd23763">
    <property type="entry name" value="ASKHA_ATPase_ROK"/>
    <property type="match status" value="1"/>
</dbReference>
<dbReference type="Gene3D" id="1.10.10.10">
    <property type="entry name" value="Winged helix-like DNA-binding domain superfamily/Winged helix DNA-binding domain"/>
    <property type="match status" value="1"/>
</dbReference>
<feature type="region of interest" description="Disordered" evidence="2">
    <location>
        <begin position="1"/>
        <end position="29"/>
    </location>
</feature>
<protein>
    <submittedName>
        <fullName evidence="4">Transcriptional regulator</fullName>
    </submittedName>
</protein>
<sequence>MPTGTPLAASRSTTERHDMTPSDPGARRAGADTTLVRHLNRRTVLTTLRSHPDITLSTLGSLTGLSRATLSAVLEELTERGLLEEHAPATGGSGRPARRYAFRATAGYVLGLHFTPNQVRAVVTDLEGQVVARERTEVPPSVPAPERLARARALAETATSQAGPVWSVGVATTGVVGPEGRVLRSSQIAGWTGLDLVGTVRGWYGRDAVAGNDGTLAALGEKWQGAARYADDVALILSGRPSGQGIVLGGRAHHGRSGAAAELGRLLQDQTWNAAAVLDEAGRTAQDVFRAASEGEEEASRLAAHLAHHTARAASVLVSVLDPQLVVIAGELTVGGRPFLEAVRLQLETMCINVPAVVLSELGDDAVPLGAARLALDALEEKEYALEG</sequence>
<dbReference type="InterPro" id="IPR036388">
    <property type="entry name" value="WH-like_DNA-bd_sf"/>
</dbReference>
<feature type="domain" description="HTH marR-type" evidence="3">
    <location>
        <begin position="44"/>
        <end position="89"/>
    </location>
</feature>